<evidence type="ECO:0000313" key="8">
    <source>
        <dbReference type="EMBL" id="MBU5675170.1"/>
    </source>
</evidence>
<keyword evidence="9" id="KW-1185">Reference proteome</keyword>
<dbReference type="InterPro" id="IPR005170">
    <property type="entry name" value="Transptr-assoc_dom"/>
</dbReference>
<feature type="transmembrane region" description="Helical" evidence="5">
    <location>
        <begin position="6"/>
        <end position="30"/>
    </location>
</feature>
<keyword evidence="2 3" id="KW-0129">CBS domain</keyword>
<feature type="transmembrane region" description="Helical" evidence="5">
    <location>
        <begin position="92"/>
        <end position="110"/>
    </location>
</feature>
<feature type="domain" description="CBS" evidence="6">
    <location>
        <begin position="208"/>
        <end position="271"/>
    </location>
</feature>
<accession>A0ABS6FY63</accession>
<dbReference type="PROSITE" id="PS51846">
    <property type="entry name" value="CNNM"/>
    <property type="match status" value="1"/>
</dbReference>
<keyword evidence="4 5" id="KW-1133">Transmembrane helix</keyword>
<dbReference type="InterPro" id="IPR044751">
    <property type="entry name" value="Ion_transp-like_CBS"/>
</dbReference>
<feature type="transmembrane region" description="Helical" evidence="5">
    <location>
        <begin position="131"/>
        <end position="149"/>
    </location>
</feature>
<dbReference type="PANTHER" id="PTHR22777:SF17">
    <property type="entry name" value="UPF0053 PROTEIN SLL0260"/>
    <property type="match status" value="1"/>
</dbReference>
<comment type="caution">
    <text evidence="8">The sequence shown here is derived from an EMBL/GenBank/DDBJ whole genome shotgun (WGS) entry which is preliminary data.</text>
</comment>
<dbReference type="CDD" id="cd04590">
    <property type="entry name" value="CBS_pair_CorC_HlyC_assoc"/>
    <property type="match status" value="1"/>
</dbReference>
<dbReference type="SMART" id="SM01091">
    <property type="entry name" value="CorC_HlyC"/>
    <property type="match status" value="1"/>
</dbReference>
<evidence type="ECO:0000256" key="1">
    <source>
        <dbReference type="ARBA" id="ARBA00022737"/>
    </source>
</evidence>
<reference evidence="8 9" key="1">
    <citation type="submission" date="2021-06" db="EMBL/GenBank/DDBJ databases">
        <authorList>
            <person name="Sun Q."/>
            <person name="Li D."/>
        </authorList>
    </citation>
    <scope>NUCLEOTIDE SEQUENCE [LARGE SCALE GENOMIC DNA]</scope>
    <source>
        <strain evidence="8 9">MSJ-5</strain>
    </source>
</reference>
<organism evidence="8 9">
    <name type="scientific">Alkaliphilus flagellatus</name>
    <dbReference type="NCBI Taxonomy" id="2841507"/>
    <lineage>
        <taxon>Bacteria</taxon>
        <taxon>Bacillati</taxon>
        <taxon>Bacillota</taxon>
        <taxon>Clostridia</taxon>
        <taxon>Peptostreptococcales</taxon>
        <taxon>Natronincolaceae</taxon>
        <taxon>Alkaliphilus</taxon>
    </lineage>
</organism>
<dbReference type="Pfam" id="PF03471">
    <property type="entry name" value="CorC_HlyC"/>
    <property type="match status" value="1"/>
</dbReference>
<dbReference type="RefSeq" id="WP_216414670.1">
    <property type="nucleotide sequence ID" value="NZ_JAHLQK010000001.1"/>
</dbReference>
<keyword evidence="4 5" id="KW-0472">Membrane</keyword>
<dbReference type="PANTHER" id="PTHR22777">
    <property type="entry name" value="HEMOLYSIN-RELATED"/>
    <property type="match status" value="1"/>
</dbReference>
<evidence type="ECO:0000256" key="4">
    <source>
        <dbReference type="PROSITE-ProRule" id="PRU01193"/>
    </source>
</evidence>
<evidence type="ECO:0000256" key="5">
    <source>
        <dbReference type="SAM" id="Phobius"/>
    </source>
</evidence>
<dbReference type="InterPro" id="IPR000644">
    <property type="entry name" value="CBS_dom"/>
</dbReference>
<protein>
    <submittedName>
        <fullName evidence="8">DUF21 domain-containing protein</fullName>
    </submittedName>
</protein>
<feature type="domain" description="CBS" evidence="6">
    <location>
        <begin position="272"/>
        <end position="329"/>
    </location>
</feature>
<evidence type="ECO:0000256" key="3">
    <source>
        <dbReference type="PROSITE-ProRule" id="PRU00703"/>
    </source>
</evidence>
<dbReference type="Proteomes" id="UP000779508">
    <property type="component" value="Unassembled WGS sequence"/>
</dbReference>
<keyword evidence="4 5" id="KW-0812">Transmembrane</keyword>
<proteinExistence type="predicted"/>
<sequence>MDPDSMWQIIVLLGLLFCSAFFSTSETALMSLSKIRVRYMVEEKVKGGDLVERLVKDPNKLLGTILVGNNIVNIGASALATSLALDFFGSKGVFVSTGIMTLLVLIFGEITPKSLAAQFPEKVSLKVSKPLSFIVTLLNPIVIVLMYLTNGIMNILGIKADKAQPIITEEELRTIVAVSEEEGVLETEETQMIHNVFEFGDLQIKDVMIQRTDIVAIDIDLPFQQIIDKVKDEQFSRYPIYKEGIDNIIGVLNVRDLIFLDNKKDNFNIEEYVRKPYYTFEFKKISDTFTEMKKNRTHMAIVLDEYGGTAGIITIEDLIEEIVGDIEDEYDEFESEIQFVKDGEYIIIGSTKINSVNEILGTNFESEDFDSIGGLVIESLGRLPKLGEKVEYDNITLIVESIERNRIKTVKVYV</sequence>
<dbReference type="Pfam" id="PF01595">
    <property type="entry name" value="CNNM"/>
    <property type="match status" value="1"/>
</dbReference>
<feature type="domain" description="CNNM transmembrane" evidence="7">
    <location>
        <begin position="1"/>
        <end position="189"/>
    </location>
</feature>
<evidence type="ECO:0000259" key="7">
    <source>
        <dbReference type="PROSITE" id="PS51846"/>
    </source>
</evidence>
<evidence type="ECO:0000259" key="6">
    <source>
        <dbReference type="PROSITE" id="PS51371"/>
    </source>
</evidence>
<dbReference type="PROSITE" id="PS51371">
    <property type="entry name" value="CBS"/>
    <property type="match status" value="2"/>
</dbReference>
<gene>
    <name evidence="8" type="ORF">KQI88_01905</name>
</gene>
<dbReference type="EMBL" id="JAHLQK010000001">
    <property type="protein sequence ID" value="MBU5675170.1"/>
    <property type="molecule type" value="Genomic_DNA"/>
</dbReference>
<dbReference type="InterPro" id="IPR002550">
    <property type="entry name" value="CNNM"/>
</dbReference>
<evidence type="ECO:0000256" key="2">
    <source>
        <dbReference type="ARBA" id="ARBA00023122"/>
    </source>
</evidence>
<evidence type="ECO:0000313" key="9">
    <source>
        <dbReference type="Proteomes" id="UP000779508"/>
    </source>
</evidence>
<feature type="transmembrane region" description="Helical" evidence="5">
    <location>
        <begin position="61"/>
        <end position="80"/>
    </location>
</feature>
<name>A0ABS6FY63_9FIRM</name>
<keyword evidence="1" id="KW-0677">Repeat</keyword>
<dbReference type="Pfam" id="PF00571">
    <property type="entry name" value="CBS"/>
    <property type="match status" value="2"/>
</dbReference>